<feature type="region of interest" description="Disordered" evidence="1">
    <location>
        <begin position="122"/>
        <end position="155"/>
    </location>
</feature>
<feature type="compositionally biased region" description="Basic and acidic residues" evidence="1">
    <location>
        <begin position="124"/>
        <end position="133"/>
    </location>
</feature>
<keyword evidence="4" id="KW-1185">Reference proteome</keyword>
<feature type="chain" id="PRO_5045486624" description="Periplasmic heavy metal sensor" evidence="2">
    <location>
        <begin position="22"/>
        <end position="155"/>
    </location>
</feature>
<reference evidence="3 4" key="1">
    <citation type="submission" date="2021-03" db="EMBL/GenBank/DDBJ databases">
        <authorList>
            <person name="Kim M.K."/>
        </authorList>
    </citation>
    <scope>NUCLEOTIDE SEQUENCE [LARGE SCALE GENOMIC DNA]</scope>
    <source>
        <strain evidence="3 4">BT507</strain>
    </source>
</reference>
<feature type="signal peptide" evidence="2">
    <location>
        <begin position="1"/>
        <end position="21"/>
    </location>
</feature>
<protein>
    <recommendedName>
        <fullName evidence="5">Periplasmic heavy metal sensor</fullName>
    </recommendedName>
</protein>
<evidence type="ECO:0008006" key="5">
    <source>
        <dbReference type="Google" id="ProtNLM"/>
    </source>
</evidence>
<keyword evidence="2" id="KW-0732">Signal</keyword>
<dbReference type="RefSeq" id="WP_208307516.1">
    <property type="nucleotide sequence ID" value="NZ_JAGETX010000004.1"/>
</dbReference>
<gene>
    <name evidence="3" type="ORF">J4D97_10355</name>
</gene>
<evidence type="ECO:0000256" key="2">
    <source>
        <dbReference type="SAM" id="SignalP"/>
    </source>
</evidence>
<evidence type="ECO:0000313" key="3">
    <source>
        <dbReference type="EMBL" id="MBO3271048.1"/>
    </source>
</evidence>
<organism evidence="3 4">
    <name type="scientific">Hymenobacter defluvii</name>
    <dbReference type="NCBI Taxonomy" id="2054411"/>
    <lineage>
        <taxon>Bacteria</taxon>
        <taxon>Pseudomonadati</taxon>
        <taxon>Bacteroidota</taxon>
        <taxon>Cytophagia</taxon>
        <taxon>Cytophagales</taxon>
        <taxon>Hymenobacteraceae</taxon>
        <taxon>Hymenobacter</taxon>
    </lineage>
</organism>
<comment type="caution">
    <text evidence="3">The sequence shown here is derived from an EMBL/GenBank/DDBJ whole genome shotgun (WGS) entry which is preliminary data.</text>
</comment>
<sequence length="155" mass="16678">MKSTSLLLSVFLLAAPVTLLAQNTKPLPSKTNTSAASTATPLLNETQLTERATSLTANMQKGLGLNPQQVEKVQKINLTSIRAVETARAQYRRDLRKMAGVVEDVSQSRLAALKEVLSPTQFDRYQRKREEKMGVPTGSAAQGNPAPGLPGGYGE</sequence>
<evidence type="ECO:0000256" key="1">
    <source>
        <dbReference type="SAM" id="MobiDB-lite"/>
    </source>
</evidence>
<accession>A0ABS3TD06</accession>
<evidence type="ECO:0000313" key="4">
    <source>
        <dbReference type="Proteomes" id="UP000670527"/>
    </source>
</evidence>
<dbReference type="EMBL" id="JAGETX010000004">
    <property type="protein sequence ID" value="MBO3271048.1"/>
    <property type="molecule type" value="Genomic_DNA"/>
</dbReference>
<name>A0ABS3TD06_9BACT</name>
<proteinExistence type="predicted"/>
<dbReference type="Proteomes" id="UP000670527">
    <property type="component" value="Unassembled WGS sequence"/>
</dbReference>